<organism evidence="3 4">
    <name type="scientific">Solanum verrucosum</name>
    <dbReference type="NCBI Taxonomy" id="315347"/>
    <lineage>
        <taxon>Eukaryota</taxon>
        <taxon>Viridiplantae</taxon>
        <taxon>Streptophyta</taxon>
        <taxon>Embryophyta</taxon>
        <taxon>Tracheophyta</taxon>
        <taxon>Spermatophyta</taxon>
        <taxon>Magnoliopsida</taxon>
        <taxon>eudicotyledons</taxon>
        <taxon>Gunneridae</taxon>
        <taxon>Pentapetalae</taxon>
        <taxon>asterids</taxon>
        <taxon>lamiids</taxon>
        <taxon>Solanales</taxon>
        <taxon>Solanaceae</taxon>
        <taxon>Solanoideae</taxon>
        <taxon>Solaneae</taxon>
        <taxon>Solanum</taxon>
    </lineage>
</organism>
<feature type="domain" description="BURP" evidence="2">
    <location>
        <begin position="212"/>
        <end position="414"/>
    </location>
</feature>
<dbReference type="Proteomes" id="UP001234989">
    <property type="component" value="Chromosome 4"/>
</dbReference>
<feature type="chain" id="PRO_5042038681" description="BURP domain-containing protein" evidence="1">
    <location>
        <begin position="24"/>
        <end position="425"/>
    </location>
</feature>
<evidence type="ECO:0000259" key="2">
    <source>
        <dbReference type="PROSITE" id="PS51277"/>
    </source>
</evidence>
<dbReference type="AlphaFoldDB" id="A0AAF0TL25"/>
<protein>
    <recommendedName>
        <fullName evidence="2">BURP domain-containing protein</fullName>
    </recommendedName>
</protein>
<accession>A0AAF0TL25</accession>
<sequence>MDVKLGFCVLVSLILLVAYGTGARKIVEGNSDDNHEQALKEIYGSEYTFDYYKSKQGVDDNHQQEISCLGDMFRSWYKQGNDEKEISDLGNIFRSSYKQGNDEKEISDLGNIFRSSYKQGNDEKEISDLGNIFRSSYRQGNDEKEISDLGNIFRSSYKQGNDENEISDLGNIFRSSYKQGNDEKEISNLGNIFRSSYKQGNDKHVKKHDSFFFLMDDLKIGKIVTLSFQTRRNLTYFPKKTVDSIPFSQVKSMENTLRICEDSPIKGEAKYCATSAEAMLHFVQEIMGENTQIKALTTITTHDISPLLRRYTILDTPQQITTPKMVACHLLSSPYAVFYCHHTIDNKIKVFKVSLGIINEANGDRLVEAMVVCHLDTSEWNPSHESFRSLGVLPGTSPICHFFTSSNDLVWIPKSVATTPLVAAL</sequence>
<dbReference type="PROSITE" id="PS51277">
    <property type="entry name" value="BURP"/>
    <property type="match status" value="1"/>
</dbReference>
<dbReference type="EMBL" id="CP133615">
    <property type="protein sequence ID" value="WMV23571.1"/>
    <property type="molecule type" value="Genomic_DNA"/>
</dbReference>
<name>A0AAF0TL25_SOLVR</name>
<dbReference type="SMART" id="SM01045">
    <property type="entry name" value="BURP"/>
    <property type="match status" value="1"/>
</dbReference>
<keyword evidence="4" id="KW-1185">Reference proteome</keyword>
<dbReference type="PANTHER" id="PTHR31236">
    <property type="entry name" value="BURP DOMAIN PROTEIN USPL1-LIKE"/>
    <property type="match status" value="1"/>
</dbReference>
<feature type="signal peptide" evidence="1">
    <location>
        <begin position="1"/>
        <end position="23"/>
    </location>
</feature>
<reference evidence="3" key="1">
    <citation type="submission" date="2023-08" db="EMBL/GenBank/DDBJ databases">
        <title>A de novo genome assembly of Solanum verrucosum Schlechtendal, a Mexican diploid species geographically isolated from the other diploid A-genome species in potato relatives.</title>
        <authorList>
            <person name="Hosaka K."/>
        </authorList>
    </citation>
    <scope>NUCLEOTIDE SEQUENCE</scope>
    <source>
        <tissue evidence="3">Young leaves</tissue>
    </source>
</reference>
<dbReference type="Pfam" id="PF03181">
    <property type="entry name" value="BURP"/>
    <property type="match status" value="1"/>
</dbReference>
<evidence type="ECO:0000256" key="1">
    <source>
        <dbReference type="SAM" id="SignalP"/>
    </source>
</evidence>
<dbReference type="InterPro" id="IPR044816">
    <property type="entry name" value="BURP"/>
</dbReference>
<evidence type="ECO:0000313" key="4">
    <source>
        <dbReference type="Proteomes" id="UP001234989"/>
    </source>
</evidence>
<gene>
    <name evidence="3" type="ORF">MTR67_016956</name>
</gene>
<dbReference type="InterPro" id="IPR004873">
    <property type="entry name" value="BURP_dom"/>
</dbReference>
<keyword evidence="1" id="KW-0732">Signal</keyword>
<dbReference type="PANTHER" id="PTHR31236:SF68">
    <property type="entry name" value="BURP DOMAIN-CONTAINING PROTEIN"/>
    <property type="match status" value="1"/>
</dbReference>
<evidence type="ECO:0000313" key="3">
    <source>
        <dbReference type="EMBL" id="WMV23571.1"/>
    </source>
</evidence>
<proteinExistence type="predicted"/>